<dbReference type="InterPro" id="IPR020904">
    <property type="entry name" value="Sc_DH/Rdtase_CS"/>
</dbReference>
<evidence type="ECO:0000256" key="2">
    <source>
        <dbReference type="ARBA" id="ARBA00023002"/>
    </source>
</evidence>
<keyword evidence="2" id="KW-0560">Oxidoreductase</keyword>
<sequence>MAQLREKVAVITGASRGMGRHFVAAMVEEGMKIACLARTSPELDSLQVEFGDAVAAFACDITRPAEVTAAIDGAVAQFGRLDILVNNAAIYHPFLFEQGTDEIIRRHIDVNILGLSWATRAAIPHLRESRGQIVNISSESVRMPFPMLALYAASKAAVEVLSEGLRAELRADGIRVSVLRSGSVAGGSGGDDWTEATKQAFYTKIVATGHAAMSGLPATPQSMAKTLISALGLPSDISVSLLEVGAAEPGLPDGARQAGGATK</sequence>
<dbReference type="Proteomes" id="UP000548685">
    <property type="component" value="Unassembled WGS sequence"/>
</dbReference>
<comment type="caution">
    <text evidence="4">The sequence shown here is derived from an EMBL/GenBank/DDBJ whole genome shotgun (WGS) entry which is preliminary data.</text>
</comment>
<accession>A0ABR6I1Z4</accession>
<dbReference type="PROSITE" id="PS00061">
    <property type="entry name" value="ADH_SHORT"/>
    <property type="match status" value="1"/>
</dbReference>
<gene>
    <name evidence="4" type="ORF">FHS52_002924</name>
</gene>
<dbReference type="RefSeq" id="WP_183363700.1">
    <property type="nucleotide sequence ID" value="NZ_BAAADZ010000005.1"/>
</dbReference>
<dbReference type="PRINTS" id="PR00081">
    <property type="entry name" value="GDHRDH"/>
</dbReference>
<dbReference type="InterPro" id="IPR002347">
    <property type="entry name" value="SDR_fam"/>
</dbReference>
<dbReference type="Gene3D" id="3.40.50.720">
    <property type="entry name" value="NAD(P)-binding Rossmann-like Domain"/>
    <property type="match status" value="1"/>
</dbReference>
<protein>
    <submittedName>
        <fullName evidence="4">NADP-dependent 3-hydroxy acid dehydrogenase YdfG</fullName>
    </submittedName>
</protein>
<reference evidence="4 5" key="1">
    <citation type="submission" date="2020-08" db="EMBL/GenBank/DDBJ databases">
        <title>Genomic Encyclopedia of Type Strains, Phase IV (KMG-IV): sequencing the most valuable type-strain genomes for metagenomic binning, comparative biology and taxonomic classification.</title>
        <authorList>
            <person name="Goeker M."/>
        </authorList>
    </citation>
    <scope>NUCLEOTIDE SEQUENCE [LARGE SCALE GENOMIC DNA]</scope>
    <source>
        <strain evidence="4 5">DSM 8510</strain>
    </source>
</reference>
<keyword evidence="5" id="KW-1185">Reference proteome</keyword>
<comment type="similarity">
    <text evidence="1 3">Belongs to the short-chain dehydrogenases/reductases (SDR) family.</text>
</comment>
<evidence type="ECO:0000256" key="1">
    <source>
        <dbReference type="ARBA" id="ARBA00006484"/>
    </source>
</evidence>
<dbReference type="Pfam" id="PF00106">
    <property type="entry name" value="adh_short"/>
    <property type="match status" value="1"/>
</dbReference>
<dbReference type="CDD" id="cd05233">
    <property type="entry name" value="SDR_c"/>
    <property type="match status" value="1"/>
</dbReference>
<name>A0ABR6I1Z4_9SPHN</name>
<dbReference type="PANTHER" id="PTHR44196">
    <property type="entry name" value="DEHYDROGENASE/REDUCTASE SDR FAMILY MEMBER 7B"/>
    <property type="match status" value="1"/>
</dbReference>
<evidence type="ECO:0000313" key="5">
    <source>
        <dbReference type="Proteomes" id="UP000548685"/>
    </source>
</evidence>
<dbReference type="PANTHER" id="PTHR44196:SF1">
    <property type="entry name" value="DEHYDROGENASE_REDUCTASE SDR FAMILY MEMBER 7B"/>
    <property type="match status" value="1"/>
</dbReference>
<dbReference type="PRINTS" id="PR00080">
    <property type="entry name" value="SDRFAMILY"/>
</dbReference>
<dbReference type="EMBL" id="JACICE010000004">
    <property type="protein sequence ID" value="MBB3776931.1"/>
    <property type="molecule type" value="Genomic_DNA"/>
</dbReference>
<evidence type="ECO:0000256" key="3">
    <source>
        <dbReference type="RuleBase" id="RU000363"/>
    </source>
</evidence>
<organism evidence="4 5">
    <name type="scientific">Erythrobacter ramosus</name>
    <dbReference type="NCBI Taxonomy" id="35811"/>
    <lineage>
        <taxon>Bacteria</taxon>
        <taxon>Pseudomonadati</taxon>
        <taxon>Pseudomonadota</taxon>
        <taxon>Alphaproteobacteria</taxon>
        <taxon>Sphingomonadales</taxon>
        <taxon>Erythrobacteraceae</taxon>
        <taxon>Erythrobacter/Porphyrobacter group</taxon>
        <taxon>Erythrobacter</taxon>
    </lineage>
</organism>
<evidence type="ECO:0000313" key="4">
    <source>
        <dbReference type="EMBL" id="MBB3776931.1"/>
    </source>
</evidence>
<proteinExistence type="inferred from homology"/>
<dbReference type="InterPro" id="IPR036291">
    <property type="entry name" value="NAD(P)-bd_dom_sf"/>
</dbReference>
<dbReference type="SUPFAM" id="SSF51735">
    <property type="entry name" value="NAD(P)-binding Rossmann-fold domains"/>
    <property type="match status" value="1"/>
</dbReference>